<reference evidence="4" key="1">
    <citation type="journal article" date="2019" name="Int. J. Syst. Evol. Microbiol.">
        <title>The Global Catalogue of Microorganisms (GCM) 10K type strain sequencing project: providing services to taxonomists for standard genome sequencing and annotation.</title>
        <authorList>
            <consortium name="The Broad Institute Genomics Platform"/>
            <consortium name="The Broad Institute Genome Sequencing Center for Infectious Disease"/>
            <person name="Wu L."/>
            <person name="Ma J."/>
        </authorList>
    </citation>
    <scope>NUCLEOTIDE SEQUENCE [LARGE SCALE GENOMIC DNA]</scope>
    <source>
        <strain evidence="4">CGMCC 4.7242</strain>
    </source>
</reference>
<sequence length="407" mass="41551">MDISAARARAKGLFERAVAAADPARAVQADLGENPLPALAPGARREVIALGKAARAMAAAALPVAPGRCLIVTTDANADPLEGVDIRAAGHPVPDARGAAAANEVLARLADLRAGDQVLFLISGGGSALLPAPAEGLTLEDKATVNRLLLASGADIAEMNLVRQQLSRTKGGGLARAAAPAFVRALILSDVVGDDLRIVASGPTVAPLGDRTAARAALQSRGLWDRLPDAVRAHLISDGAPPVPAPAENRLIGSNILSVRAMAQDTDARVVHPLTGDVEEAAARIWQEAGPDVTFFGGETTVKLRGQGRGGRNQELALRVALRAEELGIAGPFVFLSGGTDGRDGPTDAAGGIVDHETLSRMRAAGVDPAHALAENDSYPALAAAGDLLMTGETGTNVADVQVMIRG</sequence>
<dbReference type="InterPro" id="IPR039760">
    <property type="entry name" value="MOFRL_protein"/>
</dbReference>
<dbReference type="InterPro" id="IPR025286">
    <property type="entry name" value="MOFRL_assoc_dom"/>
</dbReference>
<dbReference type="Proteomes" id="UP001597353">
    <property type="component" value="Unassembled WGS sequence"/>
</dbReference>
<keyword evidence="3" id="KW-0808">Transferase</keyword>
<evidence type="ECO:0000313" key="4">
    <source>
        <dbReference type="Proteomes" id="UP001597353"/>
    </source>
</evidence>
<dbReference type="Pfam" id="PF05161">
    <property type="entry name" value="MOFRL"/>
    <property type="match status" value="1"/>
</dbReference>
<proteinExistence type="predicted"/>
<keyword evidence="3" id="KW-0418">Kinase</keyword>
<dbReference type="RefSeq" id="WP_390261059.1">
    <property type="nucleotide sequence ID" value="NZ_JBHUGH010000006.1"/>
</dbReference>
<dbReference type="PANTHER" id="PTHR12227:SF0">
    <property type="entry name" value="GLYCERATE KINASE"/>
    <property type="match status" value="1"/>
</dbReference>
<dbReference type="Pfam" id="PF13660">
    <property type="entry name" value="DUF4147"/>
    <property type="match status" value="1"/>
</dbReference>
<accession>A0ABW4S4C3</accession>
<name>A0ABW4S4C3_9RHOB</name>
<dbReference type="SUPFAM" id="SSF82544">
    <property type="entry name" value="GckA/TtuD-like"/>
    <property type="match status" value="1"/>
</dbReference>
<feature type="domain" description="MOFRL-associated" evidence="2">
    <location>
        <begin position="10"/>
        <end position="235"/>
    </location>
</feature>
<protein>
    <submittedName>
        <fullName evidence="3">Glycerate kinase</fullName>
    </submittedName>
</protein>
<dbReference type="EMBL" id="JBHUGH010000006">
    <property type="protein sequence ID" value="MFD1912445.1"/>
    <property type="molecule type" value="Genomic_DNA"/>
</dbReference>
<dbReference type="GO" id="GO:0016301">
    <property type="term" value="F:kinase activity"/>
    <property type="evidence" value="ECO:0007669"/>
    <property type="project" value="UniProtKB-KW"/>
</dbReference>
<dbReference type="PANTHER" id="PTHR12227">
    <property type="entry name" value="GLYCERATE KINASE"/>
    <property type="match status" value="1"/>
</dbReference>
<dbReference type="Gene3D" id="3.40.1480.10">
    <property type="entry name" value="MOFRL domain"/>
    <property type="match status" value="1"/>
</dbReference>
<gene>
    <name evidence="3" type="ORF">ACFSGJ_09480</name>
</gene>
<evidence type="ECO:0000259" key="1">
    <source>
        <dbReference type="Pfam" id="PF05161"/>
    </source>
</evidence>
<dbReference type="Gene3D" id="3.40.50.10180">
    <property type="entry name" value="Glycerate kinase, MOFRL-like N-terminal domain"/>
    <property type="match status" value="1"/>
</dbReference>
<comment type="caution">
    <text evidence="3">The sequence shown here is derived from an EMBL/GenBank/DDBJ whole genome shotgun (WGS) entry which is preliminary data.</text>
</comment>
<evidence type="ECO:0000259" key="2">
    <source>
        <dbReference type="Pfam" id="PF13660"/>
    </source>
</evidence>
<organism evidence="3 4">
    <name type="scientific">Halodurantibacterium flavum</name>
    <dbReference type="NCBI Taxonomy" id="1382802"/>
    <lineage>
        <taxon>Bacteria</taxon>
        <taxon>Pseudomonadati</taxon>
        <taxon>Pseudomonadota</taxon>
        <taxon>Alphaproteobacteria</taxon>
        <taxon>Rhodobacterales</taxon>
        <taxon>Paracoccaceae</taxon>
        <taxon>Halodurantibacterium</taxon>
    </lineage>
</organism>
<keyword evidence="4" id="KW-1185">Reference proteome</keyword>
<dbReference type="InterPro" id="IPR038614">
    <property type="entry name" value="GK_N_sf"/>
</dbReference>
<dbReference type="InterPro" id="IPR037035">
    <property type="entry name" value="GK-like_C_sf"/>
</dbReference>
<feature type="domain" description="MOFRL" evidence="1">
    <location>
        <begin position="294"/>
        <end position="400"/>
    </location>
</feature>
<evidence type="ECO:0000313" key="3">
    <source>
        <dbReference type="EMBL" id="MFD1912445.1"/>
    </source>
</evidence>
<dbReference type="InterPro" id="IPR007835">
    <property type="entry name" value="MOFRL"/>
</dbReference>